<proteinExistence type="predicted"/>
<name>A0A1H1YUP9_9ACTN</name>
<organism evidence="1 2">
    <name type="scientific">Actinoplanes derwentensis</name>
    <dbReference type="NCBI Taxonomy" id="113562"/>
    <lineage>
        <taxon>Bacteria</taxon>
        <taxon>Bacillati</taxon>
        <taxon>Actinomycetota</taxon>
        <taxon>Actinomycetes</taxon>
        <taxon>Micromonosporales</taxon>
        <taxon>Micromonosporaceae</taxon>
        <taxon>Actinoplanes</taxon>
    </lineage>
</organism>
<gene>
    <name evidence="1" type="ORF">SAMN04489716_3004</name>
</gene>
<sequence>MTSTTEIPRRWYSTVFQRRQRCMAVGRNEICVQWTAEAVNALPRRRTGRLDELGDTALAAALADLRRRRGWHTREAYTCPYLVANHLVSGL</sequence>
<reference evidence="1 2" key="1">
    <citation type="submission" date="2016-10" db="EMBL/GenBank/DDBJ databases">
        <authorList>
            <person name="de Groot N.N."/>
        </authorList>
    </citation>
    <scope>NUCLEOTIDE SEQUENCE [LARGE SCALE GENOMIC DNA]</scope>
    <source>
        <strain evidence="1 2">DSM 43941</strain>
    </source>
</reference>
<dbReference type="RefSeq" id="WP_092545195.1">
    <property type="nucleotide sequence ID" value="NZ_BOMJ01000001.1"/>
</dbReference>
<evidence type="ECO:0000313" key="1">
    <source>
        <dbReference type="EMBL" id="SDT25072.1"/>
    </source>
</evidence>
<dbReference type="Proteomes" id="UP000198688">
    <property type="component" value="Chromosome I"/>
</dbReference>
<dbReference type="STRING" id="113562.SAMN04489716_3004"/>
<keyword evidence="2" id="KW-1185">Reference proteome</keyword>
<dbReference type="AlphaFoldDB" id="A0A1H1YUP9"/>
<accession>A0A1H1YUP9</accession>
<evidence type="ECO:0000313" key="2">
    <source>
        <dbReference type="Proteomes" id="UP000198688"/>
    </source>
</evidence>
<dbReference type="EMBL" id="LT629758">
    <property type="protein sequence ID" value="SDT25072.1"/>
    <property type="molecule type" value="Genomic_DNA"/>
</dbReference>
<protein>
    <submittedName>
        <fullName evidence="1">Uncharacterized protein</fullName>
    </submittedName>
</protein>